<dbReference type="InterPro" id="IPR045057">
    <property type="entry name" value="Gcn5-rel_NAT"/>
</dbReference>
<dbReference type="SUPFAM" id="SSF55729">
    <property type="entry name" value="Acyl-CoA N-acyltransferases (Nat)"/>
    <property type="match status" value="1"/>
</dbReference>
<dbReference type="CDD" id="cd04301">
    <property type="entry name" value="NAT_SF"/>
    <property type="match status" value="1"/>
</dbReference>
<keyword evidence="3" id="KW-0808">Transferase</keyword>
<feature type="domain" description="N-acetyltransferase" evidence="2">
    <location>
        <begin position="6"/>
        <end position="92"/>
    </location>
</feature>
<dbReference type="InterPro" id="IPR031165">
    <property type="entry name" value="GNAT_YJDJ"/>
</dbReference>
<protein>
    <submittedName>
        <fullName evidence="3">GNAT family N-acetyltransferase</fullName>
        <ecNumber evidence="3">2.3.1.-</ecNumber>
    </submittedName>
</protein>
<dbReference type="PROSITE" id="PS51729">
    <property type="entry name" value="GNAT_YJDJ"/>
    <property type="match status" value="1"/>
</dbReference>
<evidence type="ECO:0000313" key="3">
    <source>
        <dbReference type="EMBL" id="MFC7358939.1"/>
    </source>
</evidence>
<name>A0ABW2MZG3_9ACTN</name>
<evidence type="ECO:0000313" key="4">
    <source>
        <dbReference type="Proteomes" id="UP001596524"/>
    </source>
</evidence>
<dbReference type="GO" id="GO:0016746">
    <property type="term" value="F:acyltransferase activity"/>
    <property type="evidence" value="ECO:0007669"/>
    <property type="project" value="UniProtKB-KW"/>
</dbReference>
<evidence type="ECO:0000259" key="2">
    <source>
        <dbReference type="PROSITE" id="PS51729"/>
    </source>
</evidence>
<dbReference type="InterPro" id="IPR000182">
    <property type="entry name" value="GNAT_dom"/>
</dbReference>
<dbReference type="PANTHER" id="PTHR31435:SF10">
    <property type="entry name" value="BSR4717 PROTEIN"/>
    <property type="match status" value="1"/>
</dbReference>
<sequence>MNTEFADNPRRHRFELRSGDEVLGFIVYRLADDSITLVHTEVDPAHSGKGYAATLARAALDEARRRGLAVVPTCPYVASYIRKHPEYADLVA</sequence>
<dbReference type="InterPro" id="IPR016181">
    <property type="entry name" value="Acyl_CoA_acyltransferase"/>
</dbReference>
<comment type="caution">
    <text evidence="3">The sequence shown here is derived from an EMBL/GenBank/DDBJ whole genome shotgun (WGS) entry which is preliminary data.</text>
</comment>
<evidence type="ECO:0000259" key="1">
    <source>
        <dbReference type="PROSITE" id="PS51186"/>
    </source>
</evidence>
<keyword evidence="3" id="KW-0012">Acyltransferase</keyword>
<reference evidence="4" key="1">
    <citation type="journal article" date="2019" name="Int. J. Syst. Evol. Microbiol.">
        <title>The Global Catalogue of Microorganisms (GCM) 10K type strain sequencing project: providing services to taxonomists for standard genome sequencing and annotation.</title>
        <authorList>
            <consortium name="The Broad Institute Genomics Platform"/>
            <consortium name="The Broad Institute Genome Sequencing Center for Infectious Disease"/>
            <person name="Wu L."/>
            <person name="Ma J."/>
        </authorList>
    </citation>
    <scope>NUCLEOTIDE SEQUENCE [LARGE SCALE GENOMIC DNA]</scope>
    <source>
        <strain evidence="4">FCH27</strain>
    </source>
</reference>
<feature type="domain" description="N-acetyltransferase" evidence="1">
    <location>
        <begin position="1"/>
        <end position="92"/>
    </location>
</feature>
<dbReference type="Pfam" id="PF14542">
    <property type="entry name" value="Acetyltransf_CG"/>
    <property type="match status" value="1"/>
</dbReference>
<keyword evidence="4" id="KW-1185">Reference proteome</keyword>
<dbReference type="Proteomes" id="UP001596524">
    <property type="component" value="Unassembled WGS sequence"/>
</dbReference>
<dbReference type="RefSeq" id="WP_255890285.1">
    <property type="nucleotide sequence ID" value="NZ_JAFMZM010000003.1"/>
</dbReference>
<dbReference type="PANTHER" id="PTHR31435">
    <property type="entry name" value="PROTEIN NATD1"/>
    <property type="match status" value="1"/>
</dbReference>
<dbReference type="PROSITE" id="PS51186">
    <property type="entry name" value="GNAT"/>
    <property type="match status" value="1"/>
</dbReference>
<dbReference type="EC" id="2.3.1.-" evidence="3"/>
<proteinExistence type="predicted"/>
<dbReference type="Gene3D" id="3.40.630.30">
    <property type="match status" value="1"/>
</dbReference>
<accession>A0ABW2MZG3</accession>
<dbReference type="EMBL" id="JBHTCH010000001">
    <property type="protein sequence ID" value="MFC7358939.1"/>
    <property type="molecule type" value="Genomic_DNA"/>
</dbReference>
<organism evidence="3 4">
    <name type="scientific">Nocardioides astragali</name>
    <dbReference type="NCBI Taxonomy" id="1776736"/>
    <lineage>
        <taxon>Bacteria</taxon>
        <taxon>Bacillati</taxon>
        <taxon>Actinomycetota</taxon>
        <taxon>Actinomycetes</taxon>
        <taxon>Propionibacteriales</taxon>
        <taxon>Nocardioidaceae</taxon>
        <taxon>Nocardioides</taxon>
    </lineage>
</organism>
<gene>
    <name evidence="3" type="ORF">ACFQO6_01565</name>
</gene>